<dbReference type="Proteomes" id="UP000016660">
    <property type="component" value="Unassembled WGS sequence"/>
</dbReference>
<name>A0ABN0NSX9_9BACT</name>
<organism evidence="3 4">
    <name type="scientific">Prevotella disiens JCM 6334 = ATCC 29426</name>
    <dbReference type="NCBI Taxonomy" id="1235811"/>
    <lineage>
        <taxon>Bacteria</taxon>
        <taxon>Pseudomonadati</taxon>
        <taxon>Bacteroidota</taxon>
        <taxon>Bacteroidia</taxon>
        <taxon>Bacteroidales</taxon>
        <taxon>Prevotellaceae</taxon>
        <taxon>Prevotella</taxon>
    </lineage>
</organism>
<feature type="region of interest" description="Disordered" evidence="1">
    <location>
        <begin position="322"/>
        <end position="362"/>
    </location>
</feature>
<sequence>MKKALREQIFKIQKMKRIFLIVCVAAIAMSSFAQPARRRTQQQQANRSNANTITTRAQISFPTSTPMDEDVVWRRDIYRELNLVEDANAGLYYPTEPVGSQMNLFCYIFKLMMMGPKNGGIAAYEYRMDGNEVFNDSARIKPLQFLDNYHVYYERTDRGIRLDNSDIPSAEVKGYYLKESAYYDQGTSTFHRKVIALCPIMYRADDFGEGEVKYPLFWVKYDDIAPFLSKQTIMTSNLNNAATMSVDDYFTMNRYDGKIYKTTNMLGRTLSQYCPTDSAMSREQKRIENELITFEKNIFGDNAKRDNLDSIAVANKDVKVVKKRGRRNNRSPETKVTKTRRSRNTSSDSKSAARVSVRRQRH</sequence>
<reference evidence="3 4" key="1">
    <citation type="submission" date="2013-06" db="EMBL/GenBank/DDBJ databases">
        <authorList>
            <person name="Weinstock G."/>
            <person name="Sodergren E."/>
            <person name="Lobos E.A."/>
            <person name="Fulton L."/>
            <person name="Fulton R."/>
            <person name="Courtney L."/>
            <person name="Fronick C."/>
            <person name="O'Laughlin M."/>
            <person name="Godfrey J."/>
            <person name="Wilson R.M."/>
            <person name="Miner T."/>
            <person name="Farmer C."/>
            <person name="Delehaunty K."/>
            <person name="Cordes M."/>
            <person name="Minx P."/>
            <person name="Tomlinson C."/>
            <person name="Chen J."/>
            <person name="Wollam A."/>
            <person name="Pepin K.H."/>
            <person name="Bhonagiri V."/>
            <person name="Zhang X."/>
            <person name="Warren W."/>
            <person name="Mitreva M."/>
            <person name="Mardis E.R."/>
            <person name="Wilson R.K."/>
        </authorList>
    </citation>
    <scope>NUCLEOTIDE SEQUENCE [LARGE SCALE GENOMIC DNA]</scope>
    <source>
        <strain evidence="3 4">ATCC 29426</strain>
    </source>
</reference>
<dbReference type="InterPro" id="IPR019847">
    <property type="entry name" value="Gliding_motility_assoc_GldN"/>
</dbReference>
<keyword evidence="2" id="KW-0732">Signal</keyword>
<dbReference type="EMBL" id="AWUY01000076">
    <property type="protein sequence ID" value="ERJ77454.1"/>
    <property type="molecule type" value="Genomic_DNA"/>
</dbReference>
<evidence type="ECO:0000313" key="3">
    <source>
        <dbReference type="EMBL" id="ERJ77454.1"/>
    </source>
</evidence>
<evidence type="ECO:0000313" key="4">
    <source>
        <dbReference type="Proteomes" id="UP000016660"/>
    </source>
</evidence>
<proteinExistence type="predicted"/>
<feature type="signal peptide" evidence="2">
    <location>
        <begin position="1"/>
        <end position="35"/>
    </location>
</feature>
<evidence type="ECO:0000256" key="1">
    <source>
        <dbReference type="SAM" id="MobiDB-lite"/>
    </source>
</evidence>
<protein>
    <submittedName>
        <fullName evidence="3">Gliding motility-associated protein GldN</fullName>
    </submittedName>
</protein>
<feature type="chain" id="PRO_5045200016" evidence="2">
    <location>
        <begin position="36"/>
        <end position="362"/>
    </location>
</feature>
<comment type="caution">
    <text evidence="3">The sequence shown here is derived from an EMBL/GenBank/DDBJ whole genome shotgun (WGS) entry which is preliminary data.</text>
</comment>
<keyword evidence="4" id="KW-1185">Reference proteome</keyword>
<gene>
    <name evidence="3" type="ORF">HMPREF0653_01078</name>
</gene>
<evidence type="ECO:0000256" key="2">
    <source>
        <dbReference type="SAM" id="SignalP"/>
    </source>
</evidence>
<dbReference type="Pfam" id="PF19841">
    <property type="entry name" value="GldN"/>
    <property type="match status" value="1"/>
</dbReference>
<accession>A0ABN0NSX9</accession>
<dbReference type="NCBIfam" id="TIGR03523">
    <property type="entry name" value="GldN"/>
    <property type="match status" value="1"/>
</dbReference>